<organism evidence="7 8">
    <name type="scientific">Hevea brasiliensis</name>
    <name type="common">Para rubber tree</name>
    <name type="synonym">Siphonia brasiliensis</name>
    <dbReference type="NCBI Taxonomy" id="3981"/>
    <lineage>
        <taxon>Eukaryota</taxon>
        <taxon>Viridiplantae</taxon>
        <taxon>Streptophyta</taxon>
        <taxon>Embryophyta</taxon>
        <taxon>Tracheophyta</taxon>
        <taxon>Spermatophyta</taxon>
        <taxon>Magnoliopsida</taxon>
        <taxon>eudicotyledons</taxon>
        <taxon>Gunneridae</taxon>
        <taxon>Pentapetalae</taxon>
        <taxon>rosids</taxon>
        <taxon>fabids</taxon>
        <taxon>Malpighiales</taxon>
        <taxon>Euphorbiaceae</taxon>
        <taxon>Crotonoideae</taxon>
        <taxon>Micrandreae</taxon>
        <taxon>Hevea</taxon>
    </lineage>
</organism>
<sequence length="318" mass="35966">MGTLFFNQIKKQASSFLQEKYKNARLAFTDVSRAELLAEEATSNDPLGPDAKTMTKIAEASYLVDDYWRIVDVLHKRFDNYDWKEWRQSYKTLVLLEFLLTHGPEEFAEEFQCDSDIIEELGTFQHIDERGFDWGANMQKRSEHVLELLGGGETLKDARFKALKITKDIQGFGNSPSSPCSSTSPSSAASESSRTSSFGSYSTTSSIFNETLSFTKEDIDNCEIKDHKTTSPTSSKELEGSHVWDCSPIQEMGSLMDSEDDDNEEEEKQDGLINGICSKLVGISHSRKFHGEKELFRSVSDVGRPIKKKYDRQFSVGY</sequence>
<dbReference type="InterPro" id="IPR008942">
    <property type="entry name" value="ENTH_VHS"/>
</dbReference>
<dbReference type="Proteomes" id="UP001174677">
    <property type="component" value="Chromosome 15"/>
</dbReference>
<dbReference type="PANTHER" id="PTHR12276:SF95">
    <property type="entry name" value="ENTH_VHS FAMILY PROTEIN"/>
    <property type="match status" value="1"/>
</dbReference>
<evidence type="ECO:0000256" key="3">
    <source>
        <dbReference type="ARBA" id="ARBA00023034"/>
    </source>
</evidence>
<keyword evidence="3" id="KW-0333">Golgi apparatus</keyword>
<accession>A0ABQ9L348</accession>
<dbReference type="SUPFAM" id="SSF48464">
    <property type="entry name" value="ENTH/VHS domain"/>
    <property type="match status" value="1"/>
</dbReference>
<evidence type="ECO:0000256" key="5">
    <source>
        <dbReference type="SAM" id="MobiDB-lite"/>
    </source>
</evidence>
<dbReference type="PANTHER" id="PTHR12276">
    <property type="entry name" value="EPSIN/ENT-RELATED"/>
    <property type="match status" value="1"/>
</dbReference>
<dbReference type="EMBL" id="JARPOI010000015">
    <property type="protein sequence ID" value="KAJ9154147.1"/>
    <property type="molecule type" value="Genomic_DNA"/>
</dbReference>
<feature type="domain" description="ENTH" evidence="6">
    <location>
        <begin position="26"/>
        <end position="159"/>
    </location>
</feature>
<comment type="caution">
    <text evidence="7">The sequence shown here is derived from an EMBL/GenBank/DDBJ whole genome shotgun (WGS) entry which is preliminary data.</text>
</comment>
<evidence type="ECO:0000259" key="6">
    <source>
        <dbReference type="PROSITE" id="PS50942"/>
    </source>
</evidence>
<dbReference type="CDD" id="cd03571">
    <property type="entry name" value="ENTH"/>
    <property type="match status" value="1"/>
</dbReference>
<dbReference type="PROSITE" id="PS50942">
    <property type="entry name" value="ENTH"/>
    <property type="match status" value="1"/>
</dbReference>
<gene>
    <name evidence="7" type="ORF">P3X46_027514</name>
</gene>
<name>A0ABQ9L348_HEVBR</name>
<comment type="subcellular location">
    <subcellularLocation>
        <location evidence="1">Cytoplasmic vesicle</location>
        <location evidence="1">Clathrin-coated vesicle</location>
    </subcellularLocation>
    <subcellularLocation>
        <location evidence="2">Golgi apparatus</location>
    </subcellularLocation>
</comment>
<evidence type="ECO:0000256" key="2">
    <source>
        <dbReference type="ARBA" id="ARBA00004555"/>
    </source>
</evidence>
<dbReference type="Gene3D" id="1.25.40.90">
    <property type="match status" value="1"/>
</dbReference>
<evidence type="ECO:0000313" key="8">
    <source>
        <dbReference type="Proteomes" id="UP001174677"/>
    </source>
</evidence>
<dbReference type="SMART" id="SM00273">
    <property type="entry name" value="ENTH"/>
    <property type="match status" value="1"/>
</dbReference>
<keyword evidence="4" id="KW-0968">Cytoplasmic vesicle</keyword>
<proteinExistence type="predicted"/>
<reference evidence="7 8" key="1">
    <citation type="journal article" date="2023" name="Plant Biotechnol. J.">
        <title>Chromosome-level wild Hevea brasiliensis genome provides new tools for genomic-assisted breeding and valuable loci to elevate rubber yield.</title>
        <authorList>
            <person name="Cheng H."/>
            <person name="Song X."/>
            <person name="Hu Y."/>
            <person name="Wu T."/>
            <person name="Yang Q."/>
            <person name="An Z."/>
            <person name="Feng S."/>
            <person name="Deng Z."/>
            <person name="Wu W."/>
            <person name="Zeng X."/>
            <person name="Tu M."/>
            <person name="Wang X."/>
            <person name="Huang H."/>
        </authorList>
    </citation>
    <scope>NUCLEOTIDE SEQUENCE [LARGE SCALE GENOMIC DNA]</scope>
    <source>
        <strain evidence="7">MT/VB/25A 57/8</strain>
    </source>
</reference>
<protein>
    <recommendedName>
        <fullName evidence="6">ENTH domain-containing protein</fullName>
    </recommendedName>
</protein>
<evidence type="ECO:0000313" key="7">
    <source>
        <dbReference type="EMBL" id="KAJ9154147.1"/>
    </source>
</evidence>
<evidence type="ECO:0000256" key="1">
    <source>
        <dbReference type="ARBA" id="ARBA00004132"/>
    </source>
</evidence>
<dbReference type="Pfam" id="PF01417">
    <property type="entry name" value="ENTH"/>
    <property type="match status" value="1"/>
</dbReference>
<feature type="region of interest" description="Disordered" evidence="5">
    <location>
        <begin position="173"/>
        <end position="203"/>
    </location>
</feature>
<evidence type="ECO:0000256" key="4">
    <source>
        <dbReference type="ARBA" id="ARBA00023329"/>
    </source>
</evidence>
<dbReference type="InterPro" id="IPR013809">
    <property type="entry name" value="ENTH"/>
</dbReference>
<feature type="compositionally biased region" description="Low complexity" evidence="5">
    <location>
        <begin position="175"/>
        <end position="203"/>
    </location>
</feature>
<keyword evidence="8" id="KW-1185">Reference proteome</keyword>